<evidence type="ECO:0000313" key="3">
    <source>
        <dbReference type="Proteomes" id="UP000799766"/>
    </source>
</evidence>
<sequence>MEIERRTTKDPRSRALQRASIYKPGRIWRRRHSPSRPADGRPPWQQEAVNLLAAKHDMRRCDGLFRRPNGRACGRHARRRRSVVLPSLPQWLRLFLRRASSTFTSREKTVHGLHVPPDRHAAAPPSGVAPDSTPLLSTPLHSTSLHFTPQFHDLRSASPDENGTGERSSESPPRHVCMYVCTHVVERILHSAQRQRTARRPARPR</sequence>
<feature type="compositionally biased region" description="Low complexity" evidence="1">
    <location>
        <begin position="132"/>
        <end position="148"/>
    </location>
</feature>
<gene>
    <name evidence="2" type="ORF">BDY21DRAFT_350005</name>
</gene>
<feature type="compositionally biased region" description="Basic and acidic residues" evidence="1">
    <location>
        <begin position="107"/>
        <end position="121"/>
    </location>
</feature>
<feature type="region of interest" description="Disordered" evidence="1">
    <location>
        <begin position="107"/>
        <end position="173"/>
    </location>
</feature>
<organism evidence="2 3">
    <name type="scientific">Lineolata rhizophorae</name>
    <dbReference type="NCBI Taxonomy" id="578093"/>
    <lineage>
        <taxon>Eukaryota</taxon>
        <taxon>Fungi</taxon>
        <taxon>Dikarya</taxon>
        <taxon>Ascomycota</taxon>
        <taxon>Pezizomycotina</taxon>
        <taxon>Dothideomycetes</taxon>
        <taxon>Dothideomycetes incertae sedis</taxon>
        <taxon>Lineolatales</taxon>
        <taxon>Lineolataceae</taxon>
        <taxon>Lineolata</taxon>
    </lineage>
</organism>
<keyword evidence="3" id="KW-1185">Reference proteome</keyword>
<feature type="compositionally biased region" description="Basic and acidic residues" evidence="1">
    <location>
        <begin position="1"/>
        <end position="13"/>
    </location>
</feature>
<dbReference type="AlphaFoldDB" id="A0A6A6NW16"/>
<name>A0A6A6NW16_9PEZI</name>
<feature type="region of interest" description="Disordered" evidence="1">
    <location>
        <begin position="1"/>
        <end position="43"/>
    </location>
</feature>
<proteinExistence type="predicted"/>
<dbReference type="EMBL" id="MU001686">
    <property type="protein sequence ID" value="KAF2455667.1"/>
    <property type="molecule type" value="Genomic_DNA"/>
</dbReference>
<accession>A0A6A6NW16</accession>
<protein>
    <submittedName>
        <fullName evidence="2">Uncharacterized protein</fullName>
    </submittedName>
</protein>
<evidence type="ECO:0000313" key="2">
    <source>
        <dbReference type="EMBL" id="KAF2455667.1"/>
    </source>
</evidence>
<reference evidence="2" key="1">
    <citation type="journal article" date="2020" name="Stud. Mycol.">
        <title>101 Dothideomycetes genomes: a test case for predicting lifestyles and emergence of pathogens.</title>
        <authorList>
            <person name="Haridas S."/>
            <person name="Albert R."/>
            <person name="Binder M."/>
            <person name="Bloem J."/>
            <person name="Labutti K."/>
            <person name="Salamov A."/>
            <person name="Andreopoulos B."/>
            <person name="Baker S."/>
            <person name="Barry K."/>
            <person name="Bills G."/>
            <person name="Bluhm B."/>
            <person name="Cannon C."/>
            <person name="Castanera R."/>
            <person name="Culley D."/>
            <person name="Daum C."/>
            <person name="Ezra D."/>
            <person name="Gonzalez J."/>
            <person name="Henrissat B."/>
            <person name="Kuo A."/>
            <person name="Liang C."/>
            <person name="Lipzen A."/>
            <person name="Lutzoni F."/>
            <person name="Magnuson J."/>
            <person name="Mondo S."/>
            <person name="Nolan M."/>
            <person name="Ohm R."/>
            <person name="Pangilinan J."/>
            <person name="Park H.-J."/>
            <person name="Ramirez L."/>
            <person name="Alfaro M."/>
            <person name="Sun H."/>
            <person name="Tritt A."/>
            <person name="Yoshinaga Y."/>
            <person name="Zwiers L.-H."/>
            <person name="Turgeon B."/>
            <person name="Goodwin S."/>
            <person name="Spatafora J."/>
            <person name="Crous P."/>
            <person name="Grigoriev I."/>
        </authorList>
    </citation>
    <scope>NUCLEOTIDE SEQUENCE</scope>
    <source>
        <strain evidence="2">ATCC 16933</strain>
    </source>
</reference>
<dbReference type="Proteomes" id="UP000799766">
    <property type="component" value="Unassembled WGS sequence"/>
</dbReference>
<evidence type="ECO:0000256" key="1">
    <source>
        <dbReference type="SAM" id="MobiDB-lite"/>
    </source>
</evidence>